<dbReference type="HOGENOM" id="CLU_005912_9_1_9"/>
<evidence type="ECO:0000313" key="12">
    <source>
        <dbReference type="EMBL" id="EKP94984.1"/>
    </source>
</evidence>
<evidence type="ECO:0000256" key="5">
    <source>
        <dbReference type="ARBA" id="ARBA00022692"/>
    </source>
</evidence>
<evidence type="ECO:0000256" key="2">
    <source>
        <dbReference type="ARBA" id="ARBA00022448"/>
    </source>
</evidence>
<feature type="transmembrane region" description="Helical" evidence="10">
    <location>
        <begin position="166"/>
        <end position="186"/>
    </location>
</feature>
<feature type="transmembrane region" description="Helical" evidence="10">
    <location>
        <begin position="102"/>
        <end position="124"/>
    </location>
</feature>
<dbReference type="Pfam" id="PF00999">
    <property type="entry name" value="Na_H_Exchanger"/>
    <property type="match status" value="1"/>
</dbReference>
<comment type="caution">
    <text evidence="12">The sequence shown here is derived from an EMBL/GenBank/DDBJ whole genome shotgun (WGS) entry which is preliminary data.</text>
</comment>
<dbReference type="GO" id="GO:0008324">
    <property type="term" value="F:monoatomic cation transmembrane transporter activity"/>
    <property type="evidence" value="ECO:0007669"/>
    <property type="project" value="InterPro"/>
</dbReference>
<reference evidence="12" key="1">
    <citation type="submission" date="2010-10" db="EMBL/GenBank/DDBJ databases">
        <authorList>
            <consortium name="US DOE Joint Genome Institute (JGI-PGF)"/>
            <person name="Lucas S."/>
            <person name="Copeland A."/>
            <person name="Lapidus A."/>
            <person name="Bruce D."/>
            <person name="Goodwin L."/>
            <person name="Pitluck S."/>
            <person name="Kyrpides N."/>
            <person name="Mavromatis K."/>
            <person name="Detter J.C."/>
            <person name="Han C."/>
            <person name="Land M."/>
            <person name="Hauser L."/>
            <person name="Markowitz V."/>
            <person name="Cheng J.-F."/>
            <person name="Hugenholtz P."/>
            <person name="Woyke T."/>
            <person name="Wu D."/>
            <person name="Pukall R."/>
            <person name="Wahrenburg C."/>
            <person name="Brambilla E."/>
            <person name="Klenk H.-P."/>
            <person name="Eisen J.A."/>
        </authorList>
    </citation>
    <scope>NUCLEOTIDE SEQUENCE [LARGE SCALE GENOMIC DNA]</scope>
    <source>
        <strain evidence="12">DSM 13965</strain>
    </source>
</reference>
<dbReference type="Gene3D" id="3.30.70.1450">
    <property type="entry name" value="Regulator of K+ conductance, C-terminal domain"/>
    <property type="match status" value="1"/>
</dbReference>
<dbReference type="Pfam" id="PF02080">
    <property type="entry name" value="TrkA_C"/>
    <property type="match status" value="1"/>
</dbReference>
<feature type="transmembrane region" description="Helical" evidence="10">
    <location>
        <begin position="12"/>
        <end position="37"/>
    </location>
</feature>
<dbReference type="InterPro" id="IPR006153">
    <property type="entry name" value="Cation/H_exchanger_TM"/>
</dbReference>
<keyword evidence="5 10" id="KW-0812">Transmembrane</keyword>
<dbReference type="InterPro" id="IPR038770">
    <property type="entry name" value="Na+/solute_symporter_sf"/>
</dbReference>
<dbReference type="NCBIfam" id="NF003716">
    <property type="entry name" value="PRK05326.1-3"/>
    <property type="match status" value="1"/>
</dbReference>
<dbReference type="SUPFAM" id="SSF116726">
    <property type="entry name" value="TrkA C-terminal domain-like"/>
    <property type="match status" value="1"/>
</dbReference>
<feature type="transmembrane region" description="Helical" evidence="10">
    <location>
        <begin position="315"/>
        <end position="337"/>
    </location>
</feature>
<feature type="transmembrane region" description="Helical" evidence="10">
    <location>
        <begin position="280"/>
        <end position="303"/>
    </location>
</feature>
<evidence type="ECO:0000256" key="4">
    <source>
        <dbReference type="ARBA" id="ARBA00022475"/>
    </source>
</evidence>
<keyword evidence="6 10" id="KW-1133">Transmembrane helix</keyword>
<feature type="transmembrane region" description="Helical" evidence="10">
    <location>
        <begin position="206"/>
        <end position="234"/>
    </location>
</feature>
<dbReference type="PANTHER" id="PTHR32507:SF7">
    <property type="entry name" value="K(+)_H(+) ANTIPORTER NHAP2"/>
    <property type="match status" value="1"/>
</dbReference>
<evidence type="ECO:0000256" key="10">
    <source>
        <dbReference type="SAM" id="Phobius"/>
    </source>
</evidence>
<feature type="transmembrane region" description="Helical" evidence="10">
    <location>
        <begin position="343"/>
        <end position="365"/>
    </location>
</feature>
<keyword evidence="7" id="KW-0406">Ion transport</keyword>
<keyword evidence="8 10" id="KW-0472">Membrane</keyword>
<dbReference type="GO" id="GO:0005886">
    <property type="term" value="C:plasma membrane"/>
    <property type="evidence" value="ECO:0007669"/>
    <property type="project" value="UniProtKB-SubCell"/>
</dbReference>
<dbReference type="GO" id="GO:0006813">
    <property type="term" value="P:potassium ion transport"/>
    <property type="evidence" value="ECO:0007669"/>
    <property type="project" value="InterPro"/>
</dbReference>
<dbReference type="PROSITE" id="PS51202">
    <property type="entry name" value="RCK_C"/>
    <property type="match status" value="1"/>
</dbReference>
<evidence type="ECO:0000256" key="8">
    <source>
        <dbReference type="ARBA" id="ARBA00023136"/>
    </source>
</evidence>
<comment type="subcellular location">
    <subcellularLocation>
        <location evidence="1">Cell membrane</location>
        <topology evidence="1">Multi-pass membrane protein</topology>
    </subcellularLocation>
</comment>
<evidence type="ECO:0000259" key="11">
    <source>
        <dbReference type="PROSITE" id="PS51202"/>
    </source>
</evidence>
<dbReference type="Gene3D" id="1.20.1530.20">
    <property type="match status" value="1"/>
</dbReference>
<accession>K6Q1Z7</accession>
<dbReference type="InterPro" id="IPR036721">
    <property type="entry name" value="RCK_C_sf"/>
</dbReference>
<feature type="domain" description="RCK C-terminal" evidence="11">
    <location>
        <begin position="385"/>
        <end position="466"/>
    </location>
</feature>
<reference evidence="12" key="2">
    <citation type="submission" date="2012-10" db="EMBL/GenBank/DDBJ databases">
        <title>Improved high-quality draft of Thermaerobacter subterraneus C21, DSM 13965.</title>
        <authorList>
            <consortium name="DOE Joint Genome Institute"/>
            <person name="Eisen J."/>
            <person name="Huntemann M."/>
            <person name="Wei C.-L."/>
            <person name="Han J."/>
            <person name="Detter J.C."/>
            <person name="Han C."/>
            <person name="Tapia R."/>
            <person name="Chen A."/>
            <person name="Kyrpides N."/>
            <person name="Mavromatis K."/>
            <person name="Markowitz V."/>
            <person name="Szeto E."/>
            <person name="Ivanova N."/>
            <person name="Mikhailova N."/>
            <person name="Ovchinnikova G."/>
            <person name="Pagani I."/>
            <person name="Pati A."/>
            <person name="Goodwin L."/>
            <person name="Nordberg H.P."/>
            <person name="Cantor M.N."/>
            <person name="Hua S.X."/>
            <person name="Woyke T."/>
            <person name="Eisen J."/>
            <person name="Klenk H.-P."/>
        </authorList>
    </citation>
    <scope>NUCLEOTIDE SEQUENCE [LARGE SCALE GENOMIC DNA]</scope>
    <source>
        <strain evidence="12">DSM 13965</strain>
    </source>
</reference>
<dbReference type="STRING" id="867903.ThesuDRAFT_00707"/>
<feature type="compositionally biased region" description="Pro residues" evidence="9">
    <location>
        <begin position="484"/>
        <end position="495"/>
    </location>
</feature>
<dbReference type="AlphaFoldDB" id="K6Q1Z7"/>
<dbReference type="Proteomes" id="UP000005710">
    <property type="component" value="Unassembled WGS sequence"/>
</dbReference>
<dbReference type="GO" id="GO:0015297">
    <property type="term" value="F:antiporter activity"/>
    <property type="evidence" value="ECO:0007669"/>
    <property type="project" value="UniProtKB-KW"/>
</dbReference>
<proteinExistence type="predicted"/>
<keyword evidence="2" id="KW-0813">Transport</keyword>
<sequence length="495" mass="51360">MLGVALTWLADRVAFPALVLFLGLGMLAGSDVLGWVYFDNARLAHQVATVALALILFEGGLASRWSELRPVLAPGLVLATAGVAISAALVGAAAAWLPGLDWTHGLLIGAIVGSTDAAAVFAILRRTPLPRKLAATLELESGTNDPVAIFLTDLFVRMAIEPVAPLEGLALLVRQVGFGAVAGWAAGRAGAVAMNRLAAESSYPYMLLSTGVALTAYGAAAVVGGSGFLAVYLAGLMMSRYAPVYRLTVVRFHEGLSWVAQVGMFVLLGLLVFPSQLPEVAGGALVITGALMLVARPLATWICTLPWDFDWRERLFLGWAGLRGAVPIVLATVPLAAGLEDSWYLFHVVFFVVLASVAVQGTTLAPLARWLGLAAPGAGPAEPRLELAPVGRPAVGLIHVQVSEHASAAGRSLSQVNLPGGATVTMLVRDGRVIPPRGRTVLHPGDHLYVLVQERDVEPVIALLAGTEPGPRGGTGRPPAGDGAPPPPAPASEVT</sequence>
<feature type="transmembrane region" description="Helical" evidence="10">
    <location>
        <begin position="75"/>
        <end position="96"/>
    </location>
</feature>
<dbReference type="InterPro" id="IPR006037">
    <property type="entry name" value="RCK_C"/>
</dbReference>
<dbReference type="GO" id="GO:1902600">
    <property type="term" value="P:proton transmembrane transport"/>
    <property type="evidence" value="ECO:0007669"/>
    <property type="project" value="InterPro"/>
</dbReference>
<dbReference type="NCBIfam" id="NF003715">
    <property type="entry name" value="PRK05326.1-2"/>
    <property type="match status" value="1"/>
</dbReference>
<keyword evidence="4" id="KW-1003">Cell membrane</keyword>
<evidence type="ECO:0000256" key="6">
    <source>
        <dbReference type="ARBA" id="ARBA00022989"/>
    </source>
</evidence>
<dbReference type="PANTHER" id="PTHR32507">
    <property type="entry name" value="NA(+)/H(+) ANTIPORTER 1"/>
    <property type="match status" value="1"/>
</dbReference>
<evidence type="ECO:0000256" key="9">
    <source>
        <dbReference type="SAM" id="MobiDB-lite"/>
    </source>
</evidence>
<evidence type="ECO:0000256" key="7">
    <source>
        <dbReference type="ARBA" id="ARBA00023065"/>
    </source>
</evidence>
<feature type="region of interest" description="Disordered" evidence="9">
    <location>
        <begin position="465"/>
        <end position="495"/>
    </location>
</feature>
<protein>
    <submittedName>
        <fullName evidence="12">NhaP-type Na+(K+)/H+ antiporter</fullName>
    </submittedName>
</protein>
<keyword evidence="13" id="KW-1185">Reference proteome</keyword>
<feature type="transmembrane region" description="Helical" evidence="10">
    <location>
        <begin position="43"/>
        <end position="63"/>
    </location>
</feature>
<evidence type="ECO:0000313" key="13">
    <source>
        <dbReference type="Proteomes" id="UP000005710"/>
    </source>
</evidence>
<dbReference type="eggNOG" id="COG3263">
    <property type="taxonomic scope" value="Bacteria"/>
</dbReference>
<evidence type="ECO:0000256" key="1">
    <source>
        <dbReference type="ARBA" id="ARBA00004651"/>
    </source>
</evidence>
<feature type="transmembrane region" description="Helical" evidence="10">
    <location>
        <begin position="255"/>
        <end position="274"/>
    </location>
</feature>
<organism evidence="12 13">
    <name type="scientific">Thermaerobacter subterraneus DSM 13965</name>
    <dbReference type="NCBI Taxonomy" id="867903"/>
    <lineage>
        <taxon>Bacteria</taxon>
        <taxon>Bacillati</taxon>
        <taxon>Bacillota</taxon>
        <taxon>Clostridia</taxon>
        <taxon>Eubacteriales</taxon>
        <taxon>Clostridiales Family XVII. Incertae Sedis</taxon>
        <taxon>Thermaerobacter</taxon>
    </lineage>
</organism>
<dbReference type="EMBL" id="AENY02000002">
    <property type="protein sequence ID" value="EKP94984.1"/>
    <property type="molecule type" value="Genomic_DNA"/>
</dbReference>
<keyword evidence="3" id="KW-0050">Antiport</keyword>
<gene>
    <name evidence="12" type="ORF">ThesuDRAFT_00707</name>
</gene>
<evidence type="ECO:0000256" key="3">
    <source>
        <dbReference type="ARBA" id="ARBA00022449"/>
    </source>
</evidence>
<name>K6Q1Z7_9FIRM</name>